<proteinExistence type="predicted"/>
<evidence type="ECO:0000313" key="2">
    <source>
        <dbReference type="Proteomes" id="UP000694892"/>
    </source>
</evidence>
<protein>
    <submittedName>
        <fullName evidence="1">Uncharacterized protein</fullName>
    </submittedName>
</protein>
<organism evidence="1 2">
    <name type="scientific">Xenopus laevis</name>
    <name type="common">African clawed frog</name>
    <dbReference type="NCBI Taxonomy" id="8355"/>
    <lineage>
        <taxon>Eukaryota</taxon>
        <taxon>Metazoa</taxon>
        <taxon>Chordata</taxon>
        <taxon>Craniata</taxon>
        <taxon>Vertebrata</taxon>
        <taxon>Euteleostomi</taxon>
        <taxon>Amphibia</taxon>
        <taxon>Batrachia</taxon>
        <taxon>Anura</taxon>
        <taxon>Pipoidea</taxon>
        <taxon>Pipidae</taxon>
        <taxon>Xenopodinae</taxon>
        <taxon>Xenopus</taxon>
        <taxon>Xenopus</taxon>
    </lineage>
</organism>
<evidence type="ECO:0000313" key="1">
    <source>
        <dbReference type="EMBL" id="OCT88327.1"/>
    </source>
</evidence>
<dbReference type="PROSITE" id="PS51257">
    <property type="entry name" value="PROKAR_LIPOPROTEIN"/>
    <property type="match status" value="1"/>
</dbReference>
<name>A0A974DAN1_XENLA</name>
<dbReference type="Proteomes" id="UP000694892">
    <property type="component" value="Chromosome 3L"/>
</dbReference>
<sequence length="85" mass="9342">MRFCCSSSSILISSCSCFVLASLALCVAILISCPLITALWPHQRLRLATSGLSLRLKKSVILVFSSLAHFYLREGCHLVSTVVLW</sequence>
<accession>A0A974DAN1</accession>
<reference evidence="2" key="1">
    <citation type="journal article" date="2016" name="Nature">
        <title>Genome evolution in the allotetraploid frog Xenopus laevis.</title>
        <authorList>
            <person name="Session A.M."/>
            <person name="Uno Y."/>
            <person name="Kwon T."/>
            <person name="Chapman J.A."/>
            <person name="Toyoda A."/>
            <person name="Takahashi S."/>
            <person name="Fukui A."/>
            <person name="Hikosaka A."/>
            <person name="Suzuki A."/>
            <person name="Kondo M."/>
            <person name="van Heeringen S.J."/>
            <person name="Quigley I."/>
            <person name="Heinz S."/>
            <person name="Ogino H."/>
            <person name="Ochi H."/>
            <person name="Hellsten U."/>
            <person name="Lyons J.B."/>
            <person name="Simakov O."/>
            <person name="Putnam N."/>
            <person name="Stites J."/>
            <person name="Kuroki Y."/>
            <person name="Tanaka T."/>
            <person name="Michiue T."/>
            <person name="Watanabe M."/>
            <person name="Bogdanovic O."/>
            <person name="Lister R."/>
            <person name="Georgiou G."/>
            <person name="Paranjpe S.S."/>
            <person name="van Kruijsbergen I."/>
            <person name="Shu S."/>
            <person name="Carlson J."/>
            <person name="Kinoshita T."/>
            <person name="Ohta Y."/>
            <person name="Mawaribuchi S."/>
            <person name="Jenkins J."/>
            <person name="Grimwood J."/>
            <person name="Schmutz J."/>
            <person name="Mitros T."/>
            <person name="Mozaffari S.V."/>
            <person name="Suzuki Y."/>
            <person name="Haramoto Y."/>
            <person name="Yamamoto T.S."/>
            <person name="Takagi C."/>
            <person name="Heald R."/>
            <person name="Miller K."/>
            <person name="Haudenschild C."/>
            <person name="Kitzman J."/>
            <person name="Nakayama T."/>
            <person name="Izutsu Y."/>
            <person name="Robert J."/>
            <person name="Fortriede J."/>
            <person name="Burns K."/>
            <person name="Lotay V."/>
            <person name="Karimi K."/>
            <person name="Yasuoka Y."/>
            <person name="Dichmann D.S."/>
            <person name="Flajnik M.F."/>
            <person name="Houston D.W."/>
            <person name="Shendure J."/>
            <person name="DuPasquier L."/>
            <person name="Vize P.D."/>
            <person name="Zorn A.M."/>
            <person name="Ito M."/>
            <person name="Marcotte E.M."/>
            <person name="Wallingford J.B."/>
            <person name="Ito Y."/>
            <person name="Asashima M."/>
            <person name="Ueno N."/>
            <person name="Matsuda Y."/>
            <person name="Veenstra G.J."/>
            <person name="Fujiyama A."/>
            <person name="Harland R.M."/>
            <person name="Taira M."/>
            <person name="Rokhsar D.S."/>
        </authorList>
    </citation>
    <scope>NUCLEOTIDE SEQUENCE [LARGE SCALE GENOMIC DNA]</scope>
    <source>
        <strain evidence="2">J</strain>
    </source>
</reference>
<dbReference type="EMBL" id="CM004470">
    <property type="protein sequence ID" value="OCT88327.1"/>
    <property type="molecule type" value="Genomic_DNA"/>
</dbReference>
<gene>
    <name evidence="1" type="ORF">XELAEV_18016961mg</name>
</gene>
<dbReference type="AlphaFoldDB" id="A0A974DAN1"/>